<dbReference type="PANTHER" id="PTHR11740:SF0">
    <property type="entry name" value="CASEIN KINASE II SUBUNIT BETA"/>
    <property type="match status" value="1"/>
</dbReference>
<dbReference type="Gene3D" id="2.20.25.20">
    <property type="match status" value="1"/>
</dbReference>
<dbReference type="FunFam" id="2.20.25.20:FF:000001">
    <property type="entry name" value="Casein kinase II subunit beta"/>
    <property type="match status" value="1"/>
</dbReference>
<evidence type="ECO:0000256" key="1">
    <source>
        <dbReference type="ARBA" id="ARBA00006941"/>
    </source>
</evidence>
<dbReference type="GO" id="GO:0034456">
    <property type="term" value="C:UTP-C complex"/>
    <property type="evidence" value="ECO:0007669"/>
    <property type="project" value="TreeGrafter"/>
</dbReference>
<dbReference type="InterPro" id="IPR035991">
    <property type="entry name" value="Casein_kinase_II_beta-like"/>
</dbReference>
<reference evidence="5" key="1">
    <citation type="submission" date="2020-05" db="EMBL/GenBank/DDBJ databases">
        <title>Phylogenomic resolution of chytrid fungi.</title>
        <authorList>
            <person name="Stajich J.E."/>
            <person name="Amses K."/>
            <person name="Simmons R."/>
            <person name="Seto K."/>
            <person name="Myers J."/>
            <person name="Bonds A."/>
            <person name="Quandt C.A."/>
            <person name="Barry K."/>
            <person name="Liu P."/>
            <person name="Grigoriev I."/>
            <person name="Longcore J.E."/>
            <person name="James T.Y."/>
        </authorList>
    </citation>
    <scope>NUCLEOTIDE SEQUENCE</scope>
    <source>
        <strain evidence="5">JEL0379</strain>
    </source>
</reference>
<feature type="compositionally biased region" description="Acidic residues" evidence="4">
    <location>
        <begin position="70"/>
        <end position="89"/>
    </location>
</feature>
<dbReference type="PANTHER" id="PTHR11740">
    <property type="entry name" value="CASEIN KINASE II SUBUNIT BETA"/>
    <property type="match status" value="1"/>
</dbReference>
<comment type="function">
    <text evidence="2 3">Regulatory subunit of casein kinase II/CK2. As part of the kinase complex regulates the basal catalytic activity of the alpha subunit a constitutively active serine/threonine-protein kinase that phosphorylates a large number of substrates containing acidic residues C-terminal to the phosphorylated serine or threonine.</text>
</comment>
<accession>A0AAD5XSK7</accession>
<dbReference type="GO" id="GO:0006359">
    <property type="term" value="P:regulation of transcription by RNA polymerase III"/>
    <property type="evidence" value="ECO:0007669"/>
    <property type="project" value="TreeGrafter"/>
</dbReference>
<dbReference type="EMBL" id="JADGJQ010000025">
    <property type="protein sequence ID" value="KAJ3178605.1"/>
    <property type="molecule type" value="Genomic_DNA"/>
</dbReference>
<evidence type="ECO:0000313" key="5">
    <source>
        <dbReference type="EMBL" id="KAJ3178605.1"/>
    </source>
</evidence>
<evidence type="ECO:0000256" key="4">
    <source>
        <dbReference type="SAM" id="MobiDB-lite"/>
    </source>
</evidence>
<feature type="region of interest" description="Disordered" evidence="4">
    <location>
        <begin position="272"/>
        <end position="339"/>
    </location>
</feature>
<dbReference type="SUPFAM" id="SSF57798">
    <property type="entry name" value="Casein kinase II beta subunit"/>
    <property type="match status" value="1"/>
</dbReference>
<comment type="similarity">
    <text evidence="1 3">Belongs to the casein kinase 2 subunit beta family.</text>
</comment>
<feature type="compositionally biased region" description="Basic residues" evidence="4">
    <location>
        <begin position="276"/>
        <end position="286"/>
    </location>
</feature>
<dbReference type="InterPro" id="IPR000704">
    <property type="entry name" value="Casein_kinase_II_reg-sub"/>
</dbReference>
<sequence>MAANGSIDERDFSDDDVTDSGEPVQDKGITFRALESGNPTQTITYHTRGDDITEIRRDDGVFPDSHEITDPESEEDSLSVEDSYDETDSETGSSIVSWISWYCSLPGHEYFVEVPDEFVEDEFNLTGLQNPIPYYNEALDLILDADPEDAANQAFMTDIESSAEMLYGLIHARFILTKAGLQLMAQKAHDGIFGECPRVYCGGVGLLPTGLSDRPGEDTIKMVCGRCRDVYFPKEAKYQSIDGAFFGTSFANFLWMTYPELLPPIIRRSATEGNHHIRPPRRRRHGAYSANREDDDDDDEDDDDEEEEDEEDEGRATLVHRGHGGGEDEDSEGSWYAPLDDPAHDLANVYEVYRPRIFGFGIHPDSVVAPRMQWLRWKEGVEETQLGR</sequence>
<dbReference type="PRINTS" id="PR00472">
    <property type="entry name" value="CASNKINASEII"/>
</dbReference>
<dbReference type="SMART" id="SM01085">
    <property type="entry name" value="CK_II_beta"/>
    <property type="match status" value="1"/>
</dbReference>
<dbReference type="GO" id="GO:0019887">
    <property type="term" value="F:protein kinase regulator activity"/>
    <property type="evidence" value="ECO:0007669"/>
    <property type="project" value="InterPro"/>
</dbReference>
<name>A0AAD5XSK7_9FUNG</name>
<feature type="compositionally biased region" description="Basic and acidic residues" evidence="4">
    <location>
        <begin position="47"/>
        <end position="69"/>
    </location>
</feature>
<keyword evidence="6" id="KW-1185">Reference proteome</keyword>
<proteinExistence type="inferred from homology"/>
<feature type="region of interest" description="Disordered" evidence="4">
    <location>
        <begin position="1"/>
        <end position="90"/>
    </location>
</feature>
<gene>
    <name evidence="5" type="primary">CKB1</name>
    <name evidence="5" type="ORF">HDU87_003428</name>
</gene>
<comment type="caution">
    <text evidence="5">The sequence shown here is derived from an EMBL/GenBank/DDBJ whole genome shotgun (WGS) entry which is preliminary data.</text>
</comment>
<organism evidence="5 6">
    <name type="scientific">Geranomyces variabilis</name>
    <dbReference type="NCBI Taxonomy" id="109894"/>
    <lineage>
        <taxon>Eukaryota</taxon>
        <taxon>Fungi</taxon>
        <taxon>Fungi incertae sedis</taxon>
        <taxon>Chytridiomycota</taxon>
        <taxon>Chytridiomycota incertae sedis</taxon>
        <taxon>Chytridiomycetes</taxon>
        <taxon>Spizellomycetales</taxon>
        <taxon>Powellomycetaceae</taxon>
        <taxon>Geranomyces</taxon>
    </lineage>
</organism>
<dbReference type="AlphaFoldDB" id="A0AAD5XSK7"/>
<dbReference type="InterPro" id="IPR016149">
    <property type="entry name" value="Casein_kin_II_reg-sub_N"/>
</dbReference>
<dbReference type="Gene3D" id="1.10.1820.10">
    <property type="entry name" value="protein kinase ck2 holoenzyme, chain C, domain 1"/>
    <property type="match status" value="1"/>
</dbReference>
<evidence type="ECO:0000256" key="2">
    <source>
        <dbReference type="ARBA" id="ARBA00045899"/>
    </source>
</evidence>
<feature type="compositionally biased region" description="Acidic residues" evidence="4">
    <location>
        <begin position="293"/>
        <end position="313"/>
    </location>
</feature>
<dbReference type="Proteomes" id="UP001212152">
    <property type="component" value="Unassembled WGS sequence"/>
</dbReference>
<dbReference type="GO" id="GO:0005737">
    <property type="term" value="C:cytoplasm"/>
    <property type="evidence" value="ECO:0007669"/>
    <property type="project" value="TreeGrafter"/>
</dbReference>
<dbReference type="FunFam" id="1.10.1820.10:FF:000005">
    <property type="entry name" value="Casein kinase II subunit beta"/>
    <property type="match status" value="1"/>
</dbReference>
<protein>
    <recommendedName>
        <fullName evidence="3">Casein kinase II subunit beta</fullName>
        <shortName evidence="3">CK II beta</shortName>
    </recommendedName>
</protein>
<evidence type="ECO:0000313" key="6">
    <source>
        <dbReference type="Proteomes" id="UP001212152"/>
    </source>
</evidence>
<dbReference type="GO" id="GO:0005956">
    <property type="term" value="C:protein kinase CK2 complex"/>
    <property type="evidence" value="ECO:0007669"/>
    <property type="project" value="UniProtKB-UniRule"/>
</dbReference>
<evidence type="ECO:0000256" key="3">
    <source>
        <dbReference type="RuleBase" id="RU361268"/>
    </source>
</evidence>
<dbReference type="Pfam" id="PF01214">
    <property type="entry name" value="CK_II_beta"/>
    <property type="match status" value="1"/>
</dbReference>
<comment type="subunit">
    <text evidence="3">Tetramer of two alpha and two beta subunits.</text>
</comment>